<comment type="similarity">
    <text evidence="1">In the N-terminal section; belongs to the LXG family.</text>
</comment>
<evidence type="ECO:0000259" key="2">
    <source>
        <dbReference type="PROSITE" id="PS51756"/>
    </source>
</evidence>
<dbReference type="AlphaFoldDB" id="A0AAX6NFN8"/>
<comment type="caution">
    <text evidence="3">The sequence shown here is derived from an EMBL/GenBank/DDBJ whole genome shotgun (WGS) entry which is preliminary data.</text>
</comment>
<dbReference type="RefSeq" id="WP_182420872.1">
    <property type="nucleotide sequence ID" value="NZ_JAPTGD010000003.1"/>
</dbReference>
<feature type="domain" description="LXG" evidence="2">
    <location>
        <begin position="1"/>
        <end position="229"/>
    </location>
</feature>
<dbReference type="Proteomes" id="UP001269400">
    <property type="component" value="Unassembled WGS sequence"/>
</dbReference>
<evidence type="ECO:0000313" key="3">
    <source>
        <dbReference type="EMBL" id="MDU9694314.1"/>
    </source>
</evidence>
<dbReference type="InterPro" id="IPR006829">
    <property type="entry name" value="LXG_dom"/>
</dbReference>
<proteinExistence type="inferred from homology"/>
<organism evidence="3 4">
    <name type="scientific">Priestia aryabhattai</name>
    <name type="common">Bacillus aryabhattai</name>
    <dbReference type="NCBI Taxonomy" id="412384"/>
    <lineage>
        <taxon>Bacteria</taxon>
        <taxon>Bacillati</taxon>
        <taxon>Bacillota</taxon>
        <taxon>Bacilli</taxon>
        <taxon>Bacillales</taxon>
        <taxon>Bacillaceae</taxon>
        <taxon>Priestia</taxon>
    </lineage>
</organism>
<accession>A0AAX6NFN8</accession>
<evidence type="ECO:0000313" key="4">
    <source>
        <dbReference type="Proteomes" id="UP001269400"/>
    </source>
</evidence>
<reference evidence="3" key="1">
    <citation type="journal article" date="2022" name="J Environ Chem Eng">
        <title>Biodegradation of petroleum oil using a constructed nonpathogenic and heavy metal-tolerant bacterial consortium isolated from marine sponges.</title>
        <authorList>
            <person name="Dechsakulwatana C."/>
            <person name="Rungsihiranrut A."/>
            <person name="Muangchinda C."/>
            <person name="Ningthoujam R."/>
            <person name="Klankeo P."/>
            <person name="Pinyakong O."/>
        </authorList>
    </citation>
    <scope>NUCLEOTIDE SEQUENCE</scope>
    <source>
        <strain evidence="3">TL01-2</strain>
    </source>
</reference>
<gene>
    <name evidence="3" type="ORF">O0Q50_24310</name>
</gene>
<dbReference type="EMBL" id="JAPTGD010000003">
    <property type="protein sequence ID" value="MDU9694314.1"/>
    <property type="molecule type" value="Genomic_DNA"/>
</dbReference>
<sequence>MKVIKVAEILPELASSISSKEKEKKQILAVRDSMNRIIGLNSLSGKGADAIKENLVNLHYPTVILINYFLEEYTKQLKDIKTKIKEYENEDGLVRENFIETEVENSLKRLEETTQTIVESINKHIDSIKTVAMVESISTGELNVHLHKARAINKETLTKLNELDAEVVKGLKDPVDTLSELKKLINQVSNWSKGGVNLTTSTLEEINEYMNKDSVNEAMENALEQSADDGEGDILTGTAGVLDKLGKVTAYKDIAKGVTAATVLLSGKLKITKGTNGLFKLVAGQGWKKQNGKYPSMLANIIHKVLKKGASSNIKFVQNKFEKFKNQPVKFLKHLAGFKEGTTKRAYRTILEEHFSFLKFNPEKVNAYSKFPVDVKATLKQATHAKGVSTLLKKIPLAGIAVSVVMNSGEIIGPKGRNKSTGEKIGRFSAGLGLDAGVTGITLAGAAIGTAIAPGPGTFIGGAIGASIGVVTSLKVEDKVKAAGEKLGRFAEEKSKKLGDILTKSVDNLSNAGKFVTGIFR</sequence>
<protein>
    <submittedName>
        <fullName evidence="3">T7SS effector LXG polymorphic toxin</fullName>
    </submittedName>
</protein>
<evidence type="ECO:0000256" key="1">
    <source>
        <dbReference type="ARBA" id="ARBA00034117"/>
    </source>
</evidence>
<dbReference type="PROSITE" id="PS51756">
    <property type="entry name" value="LXG"/>
    <property type="match status" value="1"/>
</dbReference>
<dbReference type="Pfam" id="PF04740">
    <property type="entry name" value="LXG"/>
    <property type="match status" value="1"/>
</dbReference>
<reference evidence="3" key="2">
    <citation type="submission" date="2022-12" db="EMBL/GenBank/DDBJ databases">
        <authorList>
            <person name="Dechsakulwatana C."/>
            <person name="Rungsihiranrut A."/>
            <person name="Muangchinda C."/>
            <person name="Ningthoujam R."/>
            <person name="Klankeo P."/>
            <person name="Pinyakong O."/>
        </authorList>
    </citation>
    <scope>NUCLEOTIDE SEQUENCE</scope>
    <source>
        <strain evidence="3">TL01-2</strain>
    </source>
</reference>
<name>A0AAX6NFN8_PRIAR</name>